<proteinExistence type="inferred from homology"/>
<gene>
    <name evidence="10" type="ORF">GKO32_04395</name>
</gene>
<evidence type="ECO:0000313" key="11">
    <source>
        <dbReference type="Proteomes" id="UP000440096"/>
    </source>
</evidence>
<feature type="transmembrane region" description="Helical" evidence="8">
    <location>
        <begin position="66"/>
        <end position="90"/>
    </location>
</feature>
<keyword evidence="7 8" id="KW-0472">Membrane</keyword>
<comment type="caution">
    <text evidence="10">The sequence shown here is derived from an EMBL/GenBank/DDBJ whole genome shotgun (WGS) entry which is preliminary data.</text>
</comment>
<keyword evidence="3 8" id="KW-0813">Transport</keyword>
<sequence>MTASMQLRREWTPYIRKRYALVAVLPAVILLGVFVLYPLVLLFVESSADGFEAYGRILSSGSGRKAIFTTFTASLIVTALVLVVGSLIAWTIRTTTRAGVRGLCWACVLIPFWMGTIVKNYAIILLISKEGVVNTALGWFGHKPVQLMYTTPAVVLGISYSLVPFAVLTVHAVFQTIDVNLLRNAEVLGSTRSGALLRVMVPLATPGLIASGAVVFALAVGFYVTPVTLGGAQAPFLAGLIQTNILEYFDYPAAAALAMILLGVALLMMIVTIGLVGPGSIRKAITRS</sequence>
<evidence type="ECO:0000256" key="1">
    <source>
        <dbReference type="ARBA" id="ARBA00004651"/>
    </source>
</evidence>
<dbReference type="EMBL" id="WMBA01000004">
    <property type="protein sequence ID" value="MTD53221.1"/>
    <property type="molecule type" value="Genomic_DNA"/>
</dbReference>
<evidence type="ECO:0000256" key="8">
    <source>
        <dbReference type="RuleBase" id="RU363032"/>
    </source>
</evidence>
<evidence type="ECO:0000259" key="9">
    <source>
        <dbReference type="PROSITE" id="PS50928"/>
    </source>
</evidence>
<dbReference type="GO" id="GO:0005886">
    <property type="term" value="C:plasma membrane"/>
    <property type="evidence" value="ECO:0007669"/>
    <property type="project" value="UniProtKB-SubCell"/>
</dbReference>
<evidence type="ECO:0000256" key="7">
    <source>
        <dbReference type="ARBA" id="ARBA00023136"/>
    </source>
</evidence>
<keyword evidence="11" id="KW-1185">Reference proteome</keyword>
<name>A0A6N7Z0E2_9PSEU</name>
<evidence type="ECO:0000256" key="2">
    <source>
        <dbReference type="ARBA" id="ARBA00007069"/>
    </source>
</evidence>
<dbReference type="PANTHER" id="PTHR42929">
    <property type="entry name" value="INNER MEMBRANE ABC TRANSPORTER PERMEASE PROTEIN YDCU-RELATED-RELATED"/>
    <property type="match status" value="1"/>
</dbReference>
<dbReference type="Gene3D" id="1.10.3720.10">
    <property type="entry name" value="MetI-like"/>
    <property type="match status" value="1"/>
</dbReference>
<dbReference type="AlphaFoldDB" id="A0A6N7Z0E2"/>
<dbReference type="OrthoDB" id="9808619at2"/>
<comment type="subcellular location">
    <subcellularLocation>
        <location evidence="1 8">Cell membrane</location>
        <topology evidence="1 8">Multi-pass membrane protein</topology>
    </subcellularLocation>
</comment>
<dbReference type="InterPro" id="IPR000515">
    <property type="entry name" value="MetI-like"/>
</dbReference>
<feature type="transmembrane region" description="Helical" evidence="8">
    <location>
        <begin position="21"/>
        <end position="44"/>
    </location>
</feature>
<feature type="transmembrane region" description="Helical" evidence="8">
    <location>
        <begin position="147"/>
        <end position="174"/>
    </location>
</feature>
<keyword evidence="4" id="KW-1003">Cell membrane</keyword>
<dbReference type="GO" id="GO:0055085">
    <property type="term" value="P:transmembrane transport"/>
    <property type="evidence" value="ECO:0007669"/>
    <property type="project" value="InterPro"/>
</dbReference>
<evidence type="ECO:0000313" key="10">
    <source>
        <dbReference type="EMBL" id="MTD53221.1"/>
    </source>
</evidence>
<dbReference type="RefSeq" id="WP_154755466.1">
    <property type="nucleotide sequence ID" value="NZ_WMBA01000004.1"/>
</dbReference>
<accession>A0A6N7Z0E2</accession>
<dbReference type="PANTHER" id="PTHR42929:SF1">
    <property type="entry name" value="INNER MEMBRANE ABC TRANSPORTER PERMEASE PROTEIN YDCU-RELATED"/>
    <property type="match status" value="1"/>
</dbReference>
<reference evidence="10 11" key="1">
    <citation type="submission" date="2019-11" db="EMBL/GenBank/DDBJ databases">
        <title>Draft genome of Amycolatopsis RM579.</title>
        <authorList>
            <person name="Duangmal K."/>
            <person name="Mingma R."/>
        </authorList>
    </citation>
    <scope>NUCLEOTIDE SEQUENCE [LARGE SCALE GENOMIC DNA]</scope>
    <source>
        <strain evidence="10 11">RM579</strain>
    </source>
</reference>
<dbReference type="SUPFAM" id="SSF161098">
    <property type="entry name" value="MetI-like"/>
    <property type="match status" value="1"/>
</dbReference>
<feature type="transmembrane region" description="Helical" evidence="8">
    <location>
        <begin position="195"/>
        <end position="224"/>
    </location>
</feature>
<evidence type="ECO:0000256" key="4">
    <source>
        <dbReference type="ARBA" id="ARBA00022475"/>
    </source>
</evidence>
<evidence type="ECO:0000256" key="6">
    <source>
        <dbReference type="ARBA" id="ARBA00022989"/>
    </source>
</evidence>
<dbReference type="PROSITE" id="PS50928">
    <property type="entry name" value="ABC_TM1"/>
    <property type="match status" value="1"/>
</dbReference>
<dbReference type="Pfam" id="PF00528">
    <property type="entry name" value="BPD_transp_1"/>
    <property type="match status" value="1"/>
</dbReference>
<evidence type="ECO:0000256" key="5">
    <source>
        <dbReference type="ARBA" id="ARBA00022692"/>
    </source>
</evidence>
<protein>
    <submittedName>
        <fullName evidence="10">ABC transporter permease subunit</fullName>
    </submittedName>
</protein>
<dbReference type="InterPro" id="IPR035906">
    <property type="entry name" value="MetI-like_sf"/>
</dbReference>
<keyword evidence="6 8" id="KW-1133">Transmembrane helix</keyword>
<dbReference type="CDD" id="cd06261">
    <property type="entry name" value="TM_PBP2"/>
    <property type="match status" value="1"/>
</dbReference>
<keyword evidence="5 8" id="KW-0812">Transmembrane</keyword>
<organism evidence="10 11">
    <name type="scientific">Amycolatopsis pithecellobii</name>
    <dbReference type="NCBI Taxonomy" id="664692"/>
    <lineage>
        <taxon>Bacteria</taxon>
        <taxon>Bacillati</taxon>
        <taxon>Actinomycetota</taxon>
        <taxon>Actinomycetes</taxon>
        <taxon>Pseudonocardiales</taxon>
        <taxon>Pseudonocardiaceae</taxon>
        <taxon>Amycolatopsis</taxon>
    </lineage>
</organism>
<evidence type="ECO:0000256" key="3">
    <source>
        <dbReference type="ARBA" id="ARBA00022448"/>
    </source>
</evidence>
<dbReference type="Proteomes" id="UP000440096">
    <property type="component" value="Unassembled WGS sequence"/>
</dbReference>
<feature type="domain" description="ABC transmembrane type-1" evidence="9">
    <location>
        <begin position="67"/>
        <end position="272"/>
    </location>
</feature>
<feature type="transmembrane region" description="Helical" evidence="8">
    <location>
        <begin position="253"/>
        <end position="277"/>
    </location>
</feature>
<feature type="transmembrane region" description="Helical" evidence="8">
    <location>
        <begin position="102"/>
        <end position="127"/>
    </location>
</feature>
<comment type="similarity">
    <text evidence="2">Belongs to the binding-protein-dependent transport system permease family. CysTW subfamily.</text>
</comment>